<dbReference type="GO" id="GO:0000140">
    <property type="term" value="F:acylglycerone-phosphate reductase (NADP+) activity"/>
    <property type="evidence" value="ECO:0007669"/>
    <property type="project" value="TreeGrafter"/>
</dbReference>
<keyword evidence="6" id="KW-1185">Reference proteome</keyword>
<dbReference type="PANTHER" id="PTHR44169">
    <property type="entry name" value="NADPH-DEPENDENT 1-ACYLDIHYDROXYACETONE PHOSPHATE REDUCTASE"/>
    <property type="match status" value="1"/>
</dbReference>
<dbReference type="Pfam" id="PF00106">
    <property type="entry name" value="adh_short"/>
    <property type="match status" value="1"/>
</dbReference>
<dbReference type="SUPFAM" id="SSF51735">
    <property type="entry name" value="NAD(P)-binding Rossmann-fold domains"/>
    <property type="match status" value="1"/>
</dbReference>
<dbReference type="Gene3D" id="3.40.50.720">
    <property type="entry name" value="NAD(P)-binding Rossmann-like Domain"/>
    <property type="match status" value="1"/>
</dbReference>
<evidence type="ECO:0000256" key="4">
    <source>
        <dbReference type="RuleBase" id="RU000363"/>
    </source>
</evidence>
<sequence length="281" mass="30378">MSSTNRTVLITGCSDGGLGAALATEFHANGFRVYATARNLSKMNGLQALGIETLQLDVLSEESITACVSKLSSLDILVNNAGAGYSMPFSDLSVTEAKKIFDLNVWSYLTVTQAFLPLLLKSRGMIVHHSSGVSVLHIPFQSTYNASKSAIAMFSHTMRLELAPFGVKVVELKTGGVLSNFATNQIDIAKATLPEGSIYAPAKGPMEKSLAGDWFVGTGMPAKKWATDVVKDLLKKPPPAVIYRGKQSWAGWVLPLLPWSIQDRLSKQTVSLDKFEKVLEK</sequence>
<dbReference type="InterPro" id="IPR036291">
    <property type="entry name" value="NAD(P)-bd_dom_sf"/>
</dbReference>
<dbReference type="GO" id="GO:0005811">
    <property type="term" value="C:lipid droplet"/>
    <property type="evidence" value="ECO:0007669"/>
    <property type="project" value="TreeGrafter"/>
</dbReference>
<dbReference type="InterPro" id="IPR002347">
    <property type="entry name" value="SDR_fam"/>
</dbReference>
<keyword evidence="2" id="KW-0521">NADP</keyword>
<dbReference type="Proteomes" id="UP001172673">
    <property type="component" value="Unassembled WGS sequence"/>
</dbReference>
<proteinExistence type="inferred from homology"/>
<accession>A0AA38WXU6</accession>
<dbReference type="PRINTS" id="PR00081">
    <property type="entry name" value="GDHRDH"/>
</dbReference>
<protein>
    <recommendedName>
        <fullName evidence="7">NAD(P)-binding protein</fullName>
    </recommendedName>
</protein>
<dbReference type="PANTHER" id="PTHR44169:SF3">
    <property type="entry name" value="SHORT-CHAIN DEHYDROGENASE SRDE"/>
    <property type="match status" value="1"/>
</dbReference>
<comment type="caution">
    <text evidence="5">The sequence shown here is derived from an EMBL/GenBank/DDBJ whole genome shotgun (WGS) entry which is preliminary data.</text>
</comment>
<dbReference type="InterPro" id="IPR020904">
    <property type="entry name" value="Sc_DH/Rdtase_CS"/>
</dbReference>
<evidence type="ECO:0000256" key="2">
    <source>
        <dbReference type="ARBA" id="ARBA00022857"/>
    </source>
</evidence>
<organism evidence="5 6">
    <name type="scientific">Cladophialophora chaetospira</name>
    <dbReference type="NCBI Taxonomy" id="386627"/>
    <lineage>
        <taxon>Eukaryota</taxon>
        <taxon>Fungi</taxon>
        <taxon>Dikarya</taxon>
        <taxon>Ascomycota</taxon>
        <taxon>Pezizomycotina</taxon>
        <taxon>Eurotiomycetes</taxon>
        <taxon>Chaetothyriomycetidae</taxon>
        <taxon>Chaetothyriales</taxon>
        <taxon>Herpotrichiellaceae</taxon>
        <taxon>Cladophialophora</taxon>
    </lineage>
</organism>
<dbReference type="AlphaFoldDB" id="A0AA38WXU6"/>
<reference evidence="5" key="1">
    <citation type="submission" date="2022-10" db="EMBL/GenBank/DDBJ databases">
        <title>Culturing micro-colonial fungi from biological soil crusts in the Mojave desert and describing Neophaeococcomyces mojavensis, and introducing the new genera and species Taxawa tesnikishii.</title>
        <authorList>
            <person name="Kurbessoian T."/>
            <person name="Stajich J.E."/>
        </authorList>
    </citation>
    <scope>NUCLEOTIDE SEQUENCE</scope>
    <source>
        <strain evidence="5">TK_41</strain>
    </source>
</reference>
<dbReference type="GO" id="GO:0006654">
    <property type="term" value="P:phosphatidic acid biosynthetic process"/>
    <property type="evidence" value="ECO:0007669"/>
    <property type="project" value="TreeGrafter"/>
</dbReference>
<comment type="similarity">
    <text evidence="1 4">Belongs to the short-chain dehydrogenases/reductases (SDR) family.</text>
</comment>
<dbReference type="PRINTS" id="PR00080">
    <property type="entry name" value="SDRFAMILY"/>
</dbReference>
<keyword evidence="3" id="KW-0560">Oxidoreductase</keyword>
<evidence type="ECO:0000256" key="1">
    <source>
        <dbReference type="ARBA" id="ARBA00006484"/>
    </source>
</evidence>
<evidence type="ECO:0000256" key="3">
    <source>
        <dbReference type="ARBA" id="ARBA00023002"/>
    </source>
</evidence>
<dbReference type="EMBL" id="JAPDRK010000023">
    <property type="protein sequence ID" value="KAJ9603120.1"/>
    <property type="molecule type" value="Genomic_DNA"/>
</dbReference>
<evidence type="ECO:0000313" key="5">
    <source>
        <dbReference type="EMBL" id="KAJ9603120.1"/>
    </source>
</evidence>
<dbReference type="GO" id="GO:0005783">
    <property type="term" value="C:endoplasmic reticulum"/>
    <property type="evidence" value="ECO:0007669"/>
    <property type="project" value="TreeGrafter"/>
</dbReference>
<dbReference type="GO" id="GO:0019433">
    <property type="term" value="P:triglyceride catabolic process"/>
    <property type="evidence" value="ECO:0007669"/>
    <property type="project" value="TreeGrafter"/>
</dbReference>
<evidence type="ECO:0008006" key="7">
    <source>
        <dbReference type="Google" id="ProtNLM"/>
    </source>
</evidence>
<gene>
    <name evidence="5" type="ORF">H2200_012415</name>
</gene>
<dbReference type="CDD" id="cd05374">
    <property type="entry name" value="17beta-HSD-like_SDR_c"/>
    <property type="match status" value="1"/>
</dbReference>
<name>A0AA38WXU6_9EURO</name>
<dbReference type="PROSITE" id="PS00061">
    <property type="entry name" value="ADH_SHORT"/>
    <property type="match status" value="1"/>
</dbReference>
<dbReference type="GO" id="GO:0004806">
    <property type="term" value="F:triacylglycerol lipase activity"/>
    <property type="evidence" value="ECO:0007669"/>
    <property type="project" value="TreeGrafter"/>
</dbReference>
<evidence type="ECO:0000313" key="6">
    <source>
        <dbReference type="Proteomes" id="UP001172673"/>
    </source>
</evidence>